<dbReference type="Proteomes" id="UP000186583">
    <property type="component" value="Unassembled WGS sequence"/>
</dbReference>
<comment type="caution">
    <text evidence="1">The sequence shown here is derived from an EMBL/GenBank/DDBJ whole genome shotgun (WGS) entry which is preliminary data.</text>
</comment>
<protein>
    <submittedName>
        <fullName evidence="1">Uncharacterized protein</fullName>
    </submittedName>
</protein>
<keyword evidence="2" id="KW-1185">Reference proteome</keyword>
<name>A0A1Q8REZ4_9PEZI</name>
<organism evidence="1 2">
    <name type="scientific">Colletotrichum chlorophyti</name>
    <dbReference type="NCBI Taxonomy" id="708187"/>
    <lineage>
        <taxon>Eukaryota</taxon>
        <taxon>Fungi</taxon>
        <taxon>Dikarya</taxon>
        <taxon>Ascomycota</taxon>
        <taxon>Pezizomycotina</taxon>
        <taxon>Sordariomycetes</taxon>
        <taxon>Hypocreomycetidae</taxon>
        <taxon>Glomerellales</taxon>
        <taxon>Glomerellaceae</taxon>
        <taxon>Colletotrichum</taxon>
    </lineage>
</organism>
<sequence length="79" mass="8682">MSDSKDKKSIKAPEKVELALPPVYRGNGSYTVIPKGGRDVQFVLPGTRRNPVETLRVNSTAIQQPFTNPAVLSTWRGKS</sequence>
<dbReference type="EMBL" id="MPGH01000209">
    <property type="protein sequence ID" value="OLN82864.1"/>
    <property type="molecule type" value="Genomic_DNA"/>
</dbReference>
<reference evidence="1 2" key="1">
    <citation type="submission" date="2016-11" db="EMBL/GenBank/DDBJ databases">
        <title>Draft Genome Assembly of Colletotrichum chlorophyti a pathogen of herbaceous plants.</title>
        <authorList>
            <person name="Gan P."/>
            <person name="Narusaka M."/>
            <person name="Tsushima A."/>
            <person name="Narusaka Y."/>
            <person name="Takano Y."/>
            <person name="Shirasu K."/>
        </authorList>
    </citation>
    <scope>NUCLEOTIDE SEQUENCE [LARGE SCALE GENOMIC DNA]</scope>
    <source>
        <strain evidence="1 2">NTL11</strain>
    </source>
</reference>
<dbReference type="AlphaFoldDB" id="A0A1Q8REZ4"/>
<proteinExistence type="predicted"/>
<evidence type="ECO:0000313" key="2">
    <source>
        <dbReference type="Proteomes" id="UP000186583"/>
    </source>
</evidence>
<dbReference type="OrthoDB" id="3513895at2759"/>
<gene>
    <name evidence="1" type="ORF">CCHL11_08377</name>
</gene>
<accession>A0A1Q8REZ4</accession>
<evidence type="ECO:0000313" key="1">
    <source>
        <dbReference type="EMBL" id="OLN82864.1"/>
    </source>
</evidence>